<reference evidence="2" key="1">
    <citation type="submission" date="2023-12" db="EMBL/GenBank/DDBJ databases">
        <title>Genome assembly of Anisodus tanguticus.</title>
        <authorList>
            <person name="Wang Y.-J."/>
        </authorList>
    </citation>
    <scope>NUCLEOTIDE SEQUENCE</scope>
    <source>
        <strain evidence="2">KB-2021</strain>
        <tissue evidence="2">Leaf</tissue>
    </source>
</reference>
<feature type="compositionally biased region" description="Polar residues" evidence="1">
    <location>
        <begin position="67"/>
        <end position="76"/>
    </location>
</feature>
<sequence length="112" mass="13319">MLKIDGLRRTRIEMWNFLDSIHGFERKKCEKESKRYRERDDFAAESLSLPPAKEDDPGDDNADEQLSGPSRPTKTLNSEERRALYDSLLKKVLVENWQREYSNWPQHNISFF</sequence>
<keyword evidence="3" id="KW-1185">Reference proteome</keyword>
<gene>
    <name evidence="2" type="ORF">RND71_001043</name>
</gene>
<organism evidence="2 3">
    <name type="scientific">Anisodus tanguticus</name>
    <dbReference type="NCBI Taxonomy" id="243964"/>
    <lineage>
        <taxon>Eukaryota</taxon>
        <taxon>Viridiplantae</taxon>
        <taxon>Streptophyta</taxon>
        <taxon>Embryophyta</taxon>
        <taxon>Tracheophyta</taxon>
        <taxon>Spermatophyta</taxon>
        <taxon>Magnoliopsida</taxon>
        <taxon>eudicotyledons</taxon>
        <taxon>Gunneridae</taxon>
        <taxon>Pentapetalae</taxon>
        <taxon>asterids</taxon>
        <taxon>lamiids</taxon>
        <taxon>Solanales</taxon>
        <taxon>Solanaceae</taxon>
        <taxon>Solanoideae</taxon>
        <taxon>Hyoscyameae</taxon>
        <taxon>Anisodus</taxon>
    </lineage>
</organism>
<dbReference type="EMBL" id="JAVYJV010000001">
    <property type="protein sequence ID" value="KAK4379181.1"/>
    <property type="molecule type" value="Genomic_DNA"/>
</dbReference>
<protein>
    <submittedName>
        <fullName evidence="2">Uncharacterized protein</fullName>
    </submittedName>
</protein>
<proteinExistence type="predicted"/>
<name>A0AAE1VVK7_9SOLA</name>
<feature type="region of interest" description="Disordered" evidence="1">
    <location>
        <begin position="31"/>
        <end position="79"/>
    </location>
</feature>
<accession>A0AAE1VVK7</accession>
<evidence type="ECO:0000256" key="1">
    <source>
        <dbReference type="SAM" id="MobiDB-lite"/>
    </source>
</evidence>
<dbReference type="Proteomes" id="UP001291623">
    <property type="component" value="Unassembled WGS sequence"/>
</dbReference>
<feature type="compositionally biased region" description="Basic and acidic residues" evidence="1">
    <location>
        <begin position="31"/>
        <end position="42"/>
    </location>
</feature>
<dbReference type="AlphaFoldDB" id="A0AAE1VVK7"/>
<evidence type="ECO:0000313" key="2">
    <source>
        <dbReference type="EMBL" id="KAK4379181.1"/>
    </source>
</evidence>
<comment type="caution">
    <text evidence="2">The sequence shown here is derived from an EMBL/GenBank/DDBJ whole genome shotgun (WGS) entry which is preliminary data.</text>
</comment>
<evidence type="ECO:0000313" key="3">
    <source>
        <dbReference type="Proteomes" id="UP001291623"/>
    </source>
</evidence>